<dbReference type="EMBL" id="CP014672">
    <property type="protein sequence ID" value="ANW99929.1"/>
    <property type="molecule type" value="Genomic_DNA"/>
</dbReference>
<evidence type="ECO:0000256" key="1">
    <source>
        <dbReference type="ARBA" id="ARBA00022490"/>
    </source>
</evidence>
<gene>
    <name evidence="6" type="primary">rsmG</name>
    <name evidence="7" type="ORF">CSTERTH_13300</name>
</gene>
<dbReference type="RefSeq" id="WP_015360391.1">
    <property type="nucleotide sequence ID" value="NZ_CP014672.1"/>
</dbReference>
<dbReference type="Proteomes" id="UP000092971">
    <property type="component" value="Chromosome"/>
</dbReference>
<dbReference type="OrthoDB" id="9808773at2"/>
<feature type="binding site" evidence="6">
    <location>
        <begin position="130"/>
        <end position="131"/>
    </location>
    <ligand>
        <name>S-adenosyl-L-methionine</name>
        <dbReference type="ChEBI" id="CHEBI:59789"/>
    </ligand>
</feature>
<keyword evidence="4 6" id="KW-0808">Transferase</keyword>
<dbReference type="PIRSF" id="PIRSF003078">
    <property type="entry name" value="GidB"/>
    <property type="match status" value="1"/>
</dbReference>
<dbReference type="InterPro" id="IPR003682">
    <property type="entry name" value="rRNA_ssu_MeTfrase_G"/>
</dbReference>
<reference evidence="7 8" key="1">
    <citation type="submission" date="2016-02" db="EMBL/GenBank/DDBJ databases">
        <title>Comparison of Clostridium stercorarium subspecies using comparative genomics and transcriptomics.</title>
        <authorList>
            <person name="Schellenberg J."/>
            <person name="Thallinger G."/>
            <person name="Levin D.B."/>
            <person name="Zhang X."/>
            <person name="Alvare G."/>
            <person name="Fristensky B."/>
            <person name="Sparling R."/>
        </authorList>
    </citation>
    <scope>NUCLEOTIDE SEQUENCE [LARGE SCALE GENOMIC DNA]</scope>
    <source>
        <strain evidence="7 8">DSM 2910</strain>
    </source>
</reference>
<dbReference type="Pfam" id="PF02527">
    <property type="entry name" value="GidB"/>
    <property type="match status" value="1"/>
</dbReference>
<protein>
    <recommendedName>
        <fullName evidence="6">Ribosomal RNA small subunit methyltransferase G</fullName>
        <ecNumber evidence="6">2.1.1.-</ecNumber>
    </recommendedName>
    <alternativeName>
        <fullName evidence="6">16S rRNA 7-methylguanosine methyltransferase</fullName>
        <shortName evidence="6">16S rRNA m7G methyltransferase</shortName>
    </alternativeName>
</protein>
<dbReference type="GO" id="GO:0070043">
    <property type="term" value="F:rRNA (guanine-N7-)-methyltransferase activity"/>
    <property type="evidence" value="ECO:0007669"/>
    <property type="project" value="UniProtKB-UniRule"/>
</dbReference>
<evidence type="ECO:0000256" key="2">
    <source>
        <dbReference type="ARBA" id="ARBA00022552"/>
    </source>
</evidence>
<dbReference type="SUPFAM" id="SSF53335">
    <property type="entry name" value="S-adenosyl-L-methionine-dependent methyltransferases"/>
    <property type="match status" value="1"/>
</dbReference>
<dbReference type="GO" id="GO:0005829">
    <property type="term" value="C:cytosol"/>
    <property type="evidence" value="ECO:0007669"/>
    <property type="project" value="TreeGrafter"/>
</dbReference>
<proteinExistence type="inferred from homology"/>
<evidence type="ECO:0000256" key="5">
    <source>
        <dbReference type="ARBA" id="ARBA00022691"/>
    </source>
</evidence>
<dbReference type="HAMAP" id="MF_00074">
    <property type="entry name" value="16SrRNA_methyltr_G"/>
    <property type="match status" value="1"/>
</dbReference>
<evidence type="ECO:0000313" key="7">
    <source>
        <dbReference type="EMBL" id="ANW99929.1"/>
    </source>
</evidence>
<dbReference type="PANTHER" id="PTHR31760:SF0">
    <property type="entry name" value="S-ADENOSYL-L-METHIONINE-DEPENDENT METHYLTRANSFERASES SUPERFAMILY PROTEIN"/>
    <property type="match status" value="1"/>
</dbReference>
<comment type="function">
    <text evidence="6">Specifically methylates the N7 position of a guanine in 16S rRNA.</text>
</comment>
<dbReference type="NCBIfam" id="TIGR00138">
    <property type="entry name" value="rsmG_gidB"/>
    <property type="match status" value="1"/>
</dbReference>
<dbReference type="AlphaFoldDB" id="A0A1B1YGP6"/>
<evidence type="ECO:0000256" key="3">
    <source>
        <dbReference type="ARBA" id="ARBA00022603"/>
    </source>
</evidence>
<dbReference type="FunFam" id="3.40.50.150:FF:000041">
    <property type="entry name" value="Ribosomal RNA small subunit methyltransferase G"/>
    <property type="match status" value="1"/>
</dbReference>
<feature type="binding site" evidence="6">
    <location>
        <position position="84"/>
    </location>
    <ligand>
        <name>S-adenosyl-L-methionine</name>
        <dbReference type="ChEBI" id="CHEBI:59789"/>
    </ligand>
</feature>
<evidence type="ECO:0000256" key="4">
    <source>
        <dbReference type="ARBA" id="ARBA00022679"/>
    </source>
</evidence>
<keyword evidence="5 6" id="KW-0949">S-adenosyl-L-methionine</keyword>
<keyword evidence="1 6" id="KW-0963">Cytoplasm</keyword>
<organism evidence="7 8">
    <name type="scientific">Thermoclostridium stercorarium subsp. thermolacticum DSM 2910</name>
    <dbReference type="NCBI Taxonomy" id="1121336"/>
    <lineage>
        <taxon>Bacteria</taxon>
        <taxon>Bacillati</taxon>
        <taxon>Bacillota</taxon>
        <taxon>Clostridia</taxon>
        <taxon>Eubacteriales</taxon>
        <taxon>Oscillospiraceae</taxon>
        <taxon>Thermoclostridium</taxon>
    </lineage>
</organism>
<comment type="subcellular location">
    <subcellularLocation>
        <location evidence="6">Cytoplasm</location>
    </subcellularLocation>
</comment>
<evidence type="ECO:0000313" key="8">
    <source>
        <dbReference type="Proteomes" id="UP000092971"/>
    </source>
</evidence>
<feature type="binding site" evidence="6">
    <location>
        <position position="79"/>
    </location>
    <ligand>
        <name>S-adenosyl-L-methionine</name>
        <dbReference type="ChEBI" id="CHEBI:59789"/>
    </ligand>
</feature>
<accession>A0A1B1YGP6</accession>
<dbReference type="InterPro" id="IPR029063">
    <property type="entry name" value="SAM-dependent_MTases_sf"/>
</dbReference>
<comment type="similarity">
    <text evidence="6">Belongs to the methyltransferase superfamily. RNA methyltransferase RsmG family.</text>
</comment>
<dbReference type="EC" id="2.1.1.-" evidence="6"/>
<keyword evidence="3 6" id="KW-0489">Methyltransferase</keyword>
<dbReference type="Gene3D" id="3.40.50.150">
    <property type="entry name" value="Vaccinia Virus protein VP39"/>
    <property type="match status" value="1"/>
</dbReference>
<dbReference type="PANTHER" id="PTHR31760">
    <property type="entry name" value="S-ADENOSYL-L-METHIONINE-DEPENDENT METHYLTRANSFERASES SUPERFAMILY PROTEIN"/>
    <property type="match status" value="1"/>
</dbReference>
<keyword evidence="2 6" id="KW-0698">rRNA processing</keyword>
<feature type="binding site" evidence="6">
    <location>
        <position position="149"/>
    </location>
    <ligand>
        <name>S-adenosyl-L-methionine</name>
        <dbReference type="ChEBI" id="CHEBI:59789"/>
    </ligand>
</feature>
<name>A0A1B1YGP6_THEST</name>
<sequence length="240" mass="26801">MKAENTEILINGFGLFGIEINEDQINVFSKYFDMLIEWNEKINLTAIVDEREAVIKHFVDSVSVIPFFPENASSLIDVGTGAGFPGIPIKIVRNDINVTLLDSLEKRVRFLNAVIKETGLTGIDAFHGRAEDFGRDEKFRERYDIGIARAVSSLPVLCEYVMPFVRVGGYFIAMKGANVMDELAESKKAVSVLGGEIEEVKNFTLPFDNLERNVVLIKKLRQTPTGYPRKSGKPAKSPIK</sequence>
<comment type="caution">
    <text evidence="6">Lacks conserved residue(s) required for the propagation of feature annotation.</text>
</comment>
<evidence type="ECO:0000256" key="6">
    <source>
        <dbReference type="HAMAP-Rule" id="MF_00074"/>
    </source>
</evidence>